<feature type="transmembrane region" description="Helical" evidence="1">
    <location>
        <begin position="104"/>
        <end position="124"/>
    </location>
</feature>
<name>A0AA37Q1C2_9BACT</name>
<reference evidence="2" key="1">
    <citation type="submission" date="2022-08" db="EMBL/GenBank/DDBJ databases">
        <title>Draft genome sequencing of Roseisolibacter agri AW1220.</title>
        <authorList>
            <person name="Tobiishi Y."/>
            <person name="Tonouchi A."/>
        </authorList>
    </citation>
    <scope>NUCLEOTIDE SEQUENCE</scope>
    <source>
        <strain evidence="2">AW1220</strain>
    </source>
</reference>
<gene>
    <name evidence="2" type="ORF">rosag_12220</name>
</gene>
<feature type="transmembrane region" description="Helical" evidence="1">
    <location>
        <begin position="184"/>
        <end position="206"/>
    </location>
</feature>
<evidence type="ECO:0000256" key="1">
    <source>
        <dbReference type="SAM" id="Phobius"/>
    </source>
</evidence>
<feature type="transmembrane region" description="Helical" evidence="1">
    <location>
        <begin position="69"/>
        <end position="92"/>
    </location>
</feature>
<evidence type="ECO:0000313" key="3">
    <source>
        <dbReference type="Proteomes" id="UP001161325"/>
    </source>
</evidence>
<keyword evidence="3" id="KW-1185">Reference proteome</keyword>
<feature type="transmembrane region" description="Helical" evidence="1">
    <location>
        <begin position="212"/>
        <end position="231"/>
    </location>
</feature>
<dbReference type="RefSeq" id="WP_284349156.1">
    <property type="nucleotide sequence ID" value="NZ_BRXS01000002.1"/>
</dbReference>
<evidence type="ECO:0008006" key="4">
    <source>
        <dbReference type="Google" id="ProtNLM"/>
    </source>
</evidence>
<accession>A0AA37Q1C2</accession>
<dbReference type="Proteomes" id="UP001161325">
    <property type="component" value="Unassembled WGS sequence"/>
</dbReference>
<dbReference type="AlphaFoldDB" id="A0AA37Q1C2"/>
<feature type="transmembrane region" description="Helical" evidence="1">
    <location>
        <begin position="21"/>
        <end position="39"/>
    </location>
</feature>
<dbReference type="InterPro" id="IPR025495">
    <property type="entry name" value="DUF4386"/>
</dbReference>
<keyword evidence="1" id="KW-0812">Transmembrane</keyword>
<organism evidence="2 3">
    <name type="scientific">Roseisolibacter agri</name>
    <dbReference type="NCBI Taxonomy" id="2014610"/>
    <lineage>
        <taxon>Bacteria</taxon>
        <taxon>Pseudomonadati</taxon>
        <taxon>Gemmatimonadota</taxon>
        <taxon>Gemmatimonadia</taxon>
        <taxon>Gemmatimonadales</taxon>
        <taxon>Gemmatimonadaceae</taxon>
        <taxon>Roseisolibacter</taxon>
    </lineage>
</organism>
<keyword evidence="1" id="KW-1133">Transmembrane helix</keyword>
<sequence>MTHGAAISARSDHEPRSVQSYARLAGILGLISVVAGGFGEGYVPTVMLVAGDAAATAQRILGQESLFRWGFAGFLVESLCDATLTMAFWVLVRPVHRNLAMLMVVLRIISTCGFAAAQVFHFGALTTLRTAPSLAALPPGQAEALAYLLLRIGGFGGALFSTFYGVANVLFGGLLYRSRLVPRAFGVAMVITGVAFALRTFLLILAPRYASVLLLATAPLAIIPLIAWLLVKGVDEEAWRRAERAA</sequence>
<protein>
    <recommendedName>
        <fullName evidence="4">DUF4386 domain-containing protein</fullName>
    </recommendedName>
</protein>
<keyword evidence="1" id="KW-0472">Membrane</keyword>
<proteinExistence type="predicted"/>
<evidence type="ECO:0000313" key="2">
    <source>
        <dbReference type="EMBL" id="GLC24709.1"/>
    </source>
</evidence>
<dbReference type="EMBL" id="BRXS01000002">
    <property type="protein sequence ID" value="GLC24709.1"/>
    <property type="molecule type" value="Genomic_DNA"/>
</dbReference>
<dbReference type="Pfam" id="PF14329">
    <property type="entry name" value="DUF4386"/>
    <property type="match status" value="1"/>
</dbReference>
<comment type="caution">
    <text evidence="2">The sequence shown here is derived from an EMBL/GenBank/DDBJ whole genome shotgun (WGS) entry which is preliminary data.</text>
</comment>
<feature type="transmembrane region" description="Helical" evidence="1">
    <location>
        <begin position="144"/>
        <end position="172"/>
    </location>
</feature>